<feature type="transmembrane region" description="Helical" evidence="14">
    <location>
        <begin position="314"/>
        <end position="333"/>
    </location>
</feature>
<evidence type="ECO:0000256" key="13">
    <source>
        <dbReference type="ARBA" id="ARBA00045097"/>
    </source>
</evidence>
<sequence length="422" mass="45985">MRMTDNAVTARGDTDVPPGLTATVEIVVPVHNEERALPGCIDVLRDHLQRYFPFEWTVTVVDNASTDRTPEVAAELAERHPDDVRVLRLERKGRGLALRTAWARSQADVVVYMDVDLSTGLDALLPLTASLVNGHSDVAIGSRLARGARTLRGPRREIISRGYNALIRWTHGVGFTDAQCGFKAARTAVIRPLLEKVEDDGWFFDTELLLLAEHNGLRVQEVPVDWVEDVDSRVQVMSTALDDIKGLLRVARAKASGAARVPDLPRRPEPRAAHPDAVLADRSSGGLLWQVVSFGAIGVLSTVAHLGLYALLRTWLPVLPANLLALTLTTVLNTEANRRFTFTSSRGSATRTHLLGLVVFGLYYALTSGALLALHAVTPAPSRAVELTVLVCACVLGTAGRFLLLRGWVFRRAAAPESRSSR</sequence>
<evidence type="ECO:0000256" key="14">
    <source>
        <dbReference type="SAM" id="Phobius"/>
    </source>
</evidence>
<evidence type="ECO:0000256" key="7">
    <source>
        <dbReference type="ARBA" id="ARBA00022679"/>
    </source>
</evidence>
<evidence type="ECO:0000256" key="2">
    <source>
        <dbReference type="ARBA" id="ARBA00004389"/>
    </source>
</evidence>
<dbReference type="AlphaFoldDB" id="A0A1H6EPY0"/>
<evidence type="ECO:0000256" key="10">
    <source>
        <dbReference type="ARBA" id="ARBA00022968"/>
    </source>
</evidence>
<dbReference type="Gene3D" id="3.90.550.10">
    <property type="entry name" value="Spore Coat Polysaccharide Biosynthesis Protein SpsA, Chain A"/>
    <property type="match status" value="1"/>
</dbReference>
<keyword evidence="18" id="KW-1185">Reference proteome</keyword>
<dbReference type="CDD" id="cd04188">
    <property type="entry name" value="DPG_synthase"/>
    <property type="match status" value="1"/>
</dbReference>
<dbReference type="PANTHER" id="PTHR10859:SF91">
    <property type="entry name" value="DOLICHYL-PHOSPHATE BETA-GLUCOSYLTRANSFERASE"/>
    <property type="match status" value="1"/>
</dbReference>
<evidence type="ECO:0000256" key="1">
    <source>
        <dbReference type="ARBA" id="ARBA00004141"/>
    </source>
</evidence>
<evidence type="ECO:0000259" key="16">
    <source>
        <dbReference type="Pfam" id="PF04138"/>
    </source>
</evidence>
<comment type="similarity">
    <text evidence="4">Belongs to the glycosyltransferase 2 family.</text>
</comment>
<dbReference type="SUPFAM" id="SSF53448">
    <property type="entry name" value="Nucleotide-diphospho-sugar transferases"/>
    <property type="match status" value="1"/>
</dbReference>
<dbReference type="EMBL" id="FNVT01000014">
    <property type="protein sequence ID" value="SEG99928.1"/>
    <property type="molecule type" value="Genomic_DNA"/>
</dbReference>
<keyword evidence="11 14" id="KW-1133">Transmembrane helix</keyword>
<evidence type="ECO:0000256" key="11">
    <source>
        <dbReference type="ARBA" id="ARBA00022989"/>
    </source>
</evidence>
<reference evidence="17 18" key="1">
    <citation type="submission" date="2016-10" db="EMBL/GenBank/DDBJ databases">
        <authorList>
            <person name="de Groot N.N."/>
        </authorList>
    </citation>
    <scope>NUCLEOTIDE SEQUENCE [LARGE SCALE GENOMIC DNA]</scope>
    <source>
        <strain evidence="17 18">CGMCC 4.7037</strain>
    </source>
</reference>
<dbReference type="Proteomes" id="UP000236732">
    <property type="component" value="Unassembled WGS sequence"/>
</dbReference>
<comment type="pathway">
    <text evidence="3">Protein modification; protein glycosylation.</text>
</comment>
<evidence type="ECO:0000256" key="6">
    <source>
        <dbReference type="ARBA" id="ARBA00022676"/>
    </source>
</evidence>
<dbReference type="GO" id="GO:0006487">
    <property type="term" value="P:protein N-linked glycosylation"/>
    <property type="evidence" value="ECO:0007669"/>
    <property type="project" value="TreeGrafter"/>
</dbReference>
<feature type="transmembrane region" description="Helical" evidence="14">
    <location>
        <begin position="354"/>
        <end position="378"/>
    </location>
</feature>
<evidence type="ECO:0000259" key="15">
    <source>
        <dbReference type="Pfam" id="PF00535"/>
    </source>
</evidence>
<dbReference type="Pfam" id="PF04138">
    <property type="entry name" value="GtrA_DPMS_TM"/>
    <property type="match status" value="1"/>
</dbReference>
<evidence type="ECO:0000256" key="4">
    <source>
        <dbReference type="ARBA" id="ARBA00006739"/>
    </source>
</evidence>
<dbReference type="EC" id="2.4.1.117" evidence="5"/>
<comment type="catalytic activity">
    <reaction evidence="13">
        <text>a di-trans,poly-cis-dolichyl phosphate + UDP-alpha-D-glucose = a di-trans,poly-cis-dolichyl beta-D-glucosyl phosphate + UDP</text>
        <dbReference type="Rhea" id="RHEA:15401"/>
        <dbReference type="Rhea" id="RHEA-COMP:19498"/>
        <dbReference type="Rhea" id="RHEA-COMP:19502"/>
        <dbReference type="ChEBI" id="CHEBI:57525"/>
        <dbReference type="ChEBI" id="CHEBI:57683"/>
        <dbReference type="ChEBI" id="CHEBI:58223"/>
        <dbReference type="ChEBI" id="CHEBI:58885"/>
        <dbReference type="EC" id="2.4.1.117"/>
    </reaction>
    <physiologicalReaction direction="left-to-right" evidence="13">
        <dbReference type="Rhea" id="RHEA:15402"/>
    </physiologicalReaction>
</comment>
<dbReference type="InterPro" id="IPR007267">
    <property type="entry name" value="GtrA_DPMS_TM"/>
</dbReference>
<accession>A0A1H6EPY0</accession>
<evidence type="ECO:0000256" key="8">
    <source>
        <dbReference type="ARBA" id="ARBA00022692"/>
    </source>
</evidence>
<keyword evidence="10" id="KW-0735">Signal-anchor</keyword>
<feature type="transmembrane region" description="Helical" evidence="14">
    <location>
        <begin position="384"/>
        <end position="404"/>
    </location>
</feature>
<feature type="domain" description="Glycosyltransferase 2-like" evidence="15">
    <location>
        <begin position="26"/>
        <end position="187"/>
    </location>
</feature>
<dbReference type="GO" id="GO:0000271">
    <property type="term" value="P:polysaccharide biosynthetic process"/>
    <property type="evidence" value="ECO:0007669"/>
    <property type="project" value="InterPro"/>
</dbReference>
<keyword evidence="9" id="KW-0256">Endoplasmic reticulum</keyword>
<dbReference type="PANTHER" id="PTHR10859">
    <property type="entry name" value="GLYCOSYL TRANSFERASE"/>
    <property type="match status" value="1"/>
</dbReference>
<dbReference type="Pfam" id="PF00535">
    <property type="entry name" value="Glycos_transf_2"/>
    <property type="match status" value="1"/>
</dbReference>
<keyword evidence="7 17" id="KW-0808">Transferase</keyword>
<feature type="domain" description="GtrA/DPMS transmembrane" evidence="16">
    <location>
        <begin position="294"/>
        <end position="410"/>
    </location>
</feature>
<evidence type="ECO:0000256" key="3">
    <source>
        <dbReference type="ARBA" id="ARBA00004922"/>
    </source>
</evidence>
<evidence type="ECO:0000256" key="5">
    <source>
        <dbReference type="ARBA" id="ARBA00012583"/>
    </source>
</evidence>
<feature type="transmembrane region" description="Helical" evidence="14">
    <location>
        <begin position="287"/>
        <end position="308"/>
    </location>
</feature>
<evidence type="ECO:0000313" key="18">
    <source>
        <dbReference type="Proteomes" id="UP000236732"/>
    </source>
</evidence>
<keyword evidence="6" id="KW-0328">Glycosyltransferase</keyword>
<keyword evidence="8 14" id="KW-0812">Transmembrane</keyword>
<dbReference type="GO" id="GO:0004581">
    <property type="term" value="F:dolichyl-phosphate beta-glucosyltransferase activity"/>
    <property type="evidence" value="ECO:0007669"/>
    <property type="project" value="UniProtKB-EC"/>
</dbReference>
<dbReference type="GO" id="GO:0016020">
    <property type="term" value="C:membrane"/>
    <property type="evidence" value="ECO:0007669"/>
    <property type="project" value="UniProtKB-SubCell"/>
</dbReference>
<evidence type="ECO:0000256" key="9">
    <source>
        <dbReference type="ARBA" id="ARBA00022824"/>
    </source>
</evidence>
<dbReference type="InterPro" id="IPR035518">
    <property type="entry name" value="DPG_synthase"/>
</dbReference>
<protein>
    <recommendedName>
        <fullName evidence="5">dolichyl-phosphate beta-glucosyltransferase</fullName>
        <ecNumber evidence="5">2.4.1.117</ecNumber>
    </recommendedName>
</protein>
<organism evidence="17 18">
    <name type="scientific">Nonomuraea solani</name>
    <dbReference type="NCBI Taxonomy" id="1144553"/>
    <lineage>
        <taxon>Bacteria</taxon>
        <taxon>Bacillati</taxon>
        <taxon>Actinomycetota</taxon>
        <taxon>Actinomycetes</taxon>
        <taxon>Streptosporangiales</taxon>
        <taxon>Streptosporangiaceae</taxon>
        <taxon>Nonomuraea</taxon>
    </lineage>
</organism>
<name>A0A1H6EPY0_9ACTN</name>
<comment type="subcellular location">
    <subcellularLocation>
        <location evidence="2">Endoplasmic reticulum membrane</location>
        <topology evidence="2">Single-pass membrane protein</topology>
    </subcellularLocation>
    <subcellularLocation>
        <location evidence="1">Membrane</location>
        <topology evidence="1">Multi-pass membrane protein</topology>
    </subcellularLocation>
</comment>
<proteinExistence type="inferred from homology"/>
<dbReference type="InterPro" id="IPR029044">
    <property type="entry name" value="Nucleotide-diphossugar_trans"/>
</dbReference>
<evidence type="ECO:0000313" key="17">
    <source>
        <dbReference type="EMBL" id="SEG99928.1"/>
    </source>
</evidence>
<evidence type="ECO:0000256" key="12">
    <source>
        <dbReference type="ARBA" id="ARBA00023136"/>
    </source>
</evidence>
<keyword evidence="12 14" id="KW-0472">Membrane</keyword>
<gene>
    <name evidence="17" type="ORF">SAMN05444920_114204</name>
</gene>
<dbReference type="InterPro" id="IPR001173">
    <property type="entry name" value="Glyco_trans_2-like"/>
</dbReference>